<accession>A0A075U5D3</accession>
<dbReference type="InterPro" id="IPR003849">
    <property type="entry name" value="Preprotein_translocase_YajC"/>
</dbReference>
<proteinExistence type="inferred from homology"/>
<evidence type="ECO:0000256" key="7">
    <source>
        <dbReference type="ARBA" id="ARBA00022989"/>
    </source>
</evidence>
<keyword evidence="11" id="KW-1185">Reference proteome</keyword>
<evidence type="ECO:0000256" key="1">
    <source>
        <dbReference type="ARBA" id="ARBA00004162"/>
    </source>
</evidence>
<evidence type="ECO:0000313" key="11">
    <source>
        <dbReference type="Proteomes" id="UP000029079"/>
    </source>
</evidence>
<dbReference type="NCBIfam" id="TIGR00739">
    <property type="entry name" value="yajC"/>
    <property type="match status" value="1"/>
</dbReference>
<evidence type="ECO:0000256" key="2">
    <source>
        <dbReference type="ARBA" id="ARBA00006742"/>
    </source>
</evidence>
<reference evidence="11" key="2">
    <citation type="submission" date="2014-08" db="EMBL/GenBank/DDBJ databases">
        <title>Complete genome of Weissella ceti strain WS74 isolated from diseased rainbow trout in Brazil.</title>
        <authorList>
            <person name="Figueiredo H.C.P."/>
            <person name="Leal C.A.G."/>
            <person name="Pereira F.L."/>
            <person name="Soares S.C."/>
            <person name="Dorella F.A."/>
            <person name="Carvalho A.F."/>
            <person name="Azevedo V.A.C."/>
        </authorList>
    </citation>
    <scope>NUCLEOTIDE SEQUENCE [LARGE SCALE GENOMIC DNA]</scope>
    <source>
        <strain evidence="11">WS74</strain>
    </source>
</reference>
<evidence type="ECO:0000256" key="9">
    <source>
        <dbReference type="ARBA" id="ARBA00023136"/>
    </source>
</evidence>
<dbReference type="PANTHER" id="PTHR33909:SF1">
    <property type="entry name" value="SEC TRANSLOCON ACCESSORY COMPLEX SUBUNIT YAJC"/>
    <property type="match status" value="1"/>
</dbReference>
<sequence>MSQQLLLIALLFGAMYFFLIRPQKKQQAKHQEMMSNIKPGTHIITIGGLHATIDSISEDRKTVSLDADGTFLTFEMSAIRTVVAEAPVSETVVEEEVTVVEDTEEK</sequence>
<dbReference type="RefSeq" id="WP_009765503.1">
    <property type="nucleotide sequence ID" value="NZ_CP009223.1"/>
</dbReference>
<dbReference type="GO" id="GO:0005886">
    <property type="term" value="C:plasma membrane"/>
    <property type="evidence" value="ECO:0007669"/>
    <property type="project" value="UniProtKB-SubCell"/>
</dbReference>
<keyword evidence="9" id="KW-0472">Membrane</keyword>
<dbReference type="STRING" id="759620.WS105_0396"/>
<keyword evidence="3" id="KW-0813">Transport</keyword>
<dbReference type="OrthoDB" id="9800132at2"/>
<dbReference type="KEGG" id="wce:WS08_0398"/>
<comment type="subcellular location">
    <subcellularLocation>
        <location evidence="1">Cell membrane</location>
        <topology evidence="1">Single-pass membrane protein</topology>
    </subcellularLocation>
</comment>
<name>A0A075U5D3_9LACO</name>
<evidence type="ECO:0000256" key="4">
    <source>
        <dbReference type="ARBA" id="ARBA00022475"/>
    </source>
</evidence>
<dbReference type="Proteomes" id="UP000029079">
    <property type="component" value="Chromosome"/>
</dbReference>
<reference evidence="10 11" key="1">
    <citation type="journal article" date="2014" name="Genome Announc.">
        <title>Complete Genome Sequences of Fish Pathogenic Weissella ceti Strains WS74 and WS105.</title>
        <authorList>
            <person name="Figueiredo H.C."/>
            <person name="Leal C.A."/>
            <person name="Dorella F.A."/>
            <person name="Carvalho A.F."/>
            <person name="Soares S.C."/>
            <person name="Pereira F.L."/>
            <person name="Azevedo V.A."/>
        </authorList>
    </citation>
    <scope>NUCLEOTIDE SEQUENCE [LARGE SCALE GENOMIC DNA]</scope>
    <source>
        <strain evidence="10 11">WS74</strain>
    </source>
</reference>
<evidence type="ECO:0000256" key="8">
    <source>
        <dbReference type="ARBA" id="ARBA00023010"/>
    </source>
</evidence>
<evidence type="ECO:0000313" key="10">
    <source>
        <dbReference type="EMBL" id="AIM62651.1"/>
    </source>
</evidence>
<dbReference type="SMART" id="SM01323">
    <property type="entry name" value="YajC"/>
    <property type="match status" value="1"/>
</dbReference>
<organism evidence="10 11">
    <name type="scientific">Weissella ceti</name>
    <dbReference type="NCBI Taxonomy" id="759620"/>
    <lineage>
        <taxon>Bacteria</taxon>
        <taxon>Bacillati</taxon>
        <taxon>Bacillota</taxon>
        <taxon>Bacilli</taxon>
        <taxon>Lactobacillales</taxon>
        <taxon>Lactobacillaceae</taxon>
        <taxon>Weissella</taxon>
    </lineage>
</organism>
<dbReference type="GO" id="GO:0015031">
    <property type="term" value="P:protein transport"/>
    <property type="evidence" value="ECO:0007669"/>
    <property type="project" value="UniProtKB-KW"/>
</dbReference>
<gene>
    <name evidence="10" type="ORF">WS74_0399</name>
</gene>
<keyword evidence="5" id="KW-0812">Transmembrane</keyword>
<dbReference type="KEGG" id="wct:WS74_0399"/>
<evidence type="ECO:0000256" key="3">
    <source>
        <dbReference type="ARBA" id="ARBA00022448"/>
    </source>
</evidence>
<evidence type="ECO:0000256" key="6">
    <source>
        <dbReference type="ARBA" id="ARBA00022927"/>
    </source>
</evidence>
<dbReference type="PRINTS" id="PR01853">
    <property type="entry name" value="YAJCTRNLCASE"/>
</dbReference>
<protein>
    <submittedName>
        <fullName evidence="10">Preprotein translocase subunit YajC</fullName>
    </submittedName>
</protein>
<dbReference type="AlphaFoldDB" id="A0A075U5D3"/>
<dbReference type="EMBL" id="CP009223">
    <property type="protein sequence ID" value="AIM62651.1"/>
    <property type="molecule type" value="Genomic_DNA"/>
</dbReference>
<keyword evidence="4" id="KW-1003">Cell membrane</keyword>
<keyword evidence="7" id="KW-1133">Transmembrane helix</keyword>
<dbReference type="PATRIC" id="fig|759620.7.peg.385"/>
<dbReference type="Pfam" id="PF02699">
    <property type="entry name" value="YajC"/>
    <property type="match status" value="1"/>
</dbReference>
<keyword evidence="8" id="KW-0811">Translocation</keyword>
<dbReference type="KEGG" id="wci:WS105_0396"/>
<dbReference type="PANTHER" id="PTHR33909">
    <property type="entry name" value="SEC TRANSLOCON ACCESSORY COMPLEX SUBUNIT YAJC"/>
    <property type="match status" value="1"/>
</dbReference>
<evidence type="ECO:0000256" key="5">
    <source>
        <dbReference type="ARBA" id="ARBA00022692"/>
    </source>
</evidence>
<keyword evidence="6" id="KW-0653">Protein transport</keyword>
<comment type="similarity">
    <text evidence="2">Belongs to the YajC family.</text>
</comment>